<dbReference type="GO" id="GO:0005688">
    <property type="term" value="C:U6 snRNP"/>
    <property type="evidence" value="ECO:0007669"/>
    <property type="project" value="TreeGrafter"/>
</dbReference>
<keyword evidence="10 13" id="KW-0508">mRNA splicing</keyword>
<name>A0A175JW01_ENTHI</name>
<reference evidence="15 16" key="1">
    <citation type="submission" date="2016-05" db="EMBL/GenBank/DDBJ databases">
        <title>First whole genome sequencing of Entamoeba histolytica HM1:IMSS-clone-6.</title>
        <authorList>
            <person name="Mukherjee Avik.K."/>
            <person name="Izumyama S."/>
            <person name="Nakada-Tsukui K."/>
            <person name="Nozaki T."/>
        </authorList>
    </citation>
    <scope>NUCLEOTIDE SEQUENCE [LARGE SCALE GENOMIC DNA]</scope>
    <source>
        <strain evidence="15 16">HM1:IMSS clone 6</strain>
    </source>
</reference>
<keyword evidence="5" id="KW-0698">rRNA processing</keyword>
<evidence type="ECO:0000256" key="5">
    <source>
        <dbReference type="ARBA" id="ARBA00022552"/>
    </source>
</evidence>
<dbReference type="VEuPathDB" id="AmoebaDB:EHI8A_065660"/>
<evidence type="ECO:0000313" key="15">
    <source>
        <dbReference type="EMBL" id="GAT97533.1"/>
    </source>
</evidence>
<protein>
    <submittedName>
        <fullName evidence="15">Like-sm ribonucleoprotein domain protein</fullName>
    </submittedName>
</protein>
<evidence type="ECO:0000256" key="13">
    <source>
        <dbReference type="PIRNR" id="PIRNR006609"/>
    </source>
</evidence>
<keyword evidence="6 13" id="KW-0507">mRNA processing</keyword>
<organism evidence="15 16">
    <name type="scientific">Entamoeba histolytica</name>
    <dbReference type="NCBI Taxonomy" id="5759"/>
    <lineage>
        <taxon>Eukaryota</taxon>
        <taxon>Amoebozoa</taxon>
        <taxon>Evosea</taxon>
        <taxon>Archamoebae</taxon>
        <taxon>Mastigamoebida</taxon>
        <taxon>Entamoebidae</taxon>
        <taxon>Entamoeba</taxon>
    </lineage>
</organism>
<evidence type="ECO:0000256" key="10">
    <source>
        <dbReference type="ARBA" id="ARBA00023187"/>
    </source>
</evidence>
<dbReference type="GO" id="GO:0008033">
    <property type="term" value="P:tRNA processing"/>
    <property type="evidence" value="ECO:0007669"/>
    <property type="project" value="UniProtKB-KW"/>
</dbReference>
<dbReference type="GO" id="GO:0005681">
    <property type="term" value="C:spliceosomal complex"/>
    <property type="evidence" value="ECO:0007669"/>
    <property type="project" value="UniProtKB-KW"/>
</dbReference>
<dbReference type="GO" id="GO:0000932">
    <property type="term" value="C:P-body"/>
    <property type="evidence" value="ECO:0007669"/>
    <property type="project" value="TreeGrafter"/>
</dbReference>
<dbReference type="GO" id="GO:0000398">
    <property type="term" value="P:mRNA splicing, via spliceosome"/>
    <property type="evidence" value="ECO:0007669"/>
    <property type="project" value="InterPro"/>
</dbReference>
<evidence type="ECO:0000259" key="14">
    <source>
        <dbReference type="PROSITE" id="PS52002"/>
    </source>
</evidence>
<evidence type="ECO:0000256" key="6">
    <source>
        <dbReference type="ARBA" id="ARBA00022664"/>
    </source>
</evidence>
<evidence type="ECO:0000256" key="2">
    <source>
        <dbReference type="ARBA" id="ARBA00004496"/>
    </source>
</evidence>
<gene>
    <name evidence="15" type="ORF">CL6EHI_c00133</name>
</gene>
<keyword evidence="8 13" id="KW-0747">Spliceosome</keyword>
<dbReference type="Gene3D" id="2.30.30.100">
    <property type="match status" value="1"/>
</dbReference>
<dbReference type="GO" id="GO:0046540">
    <property type="term" value="C:U4/U6 x U5 tri-snRNP complex"/>
    <property type="evidence" value="ECO:0007669"/>
    <property type="project" value="TreeGrafter"/>
</dbReference>
<dbReference type="GO" id="GO:0030490">
    <property type="term" value="P:maturation of SSU-rRNA"/>
    <property type="evidence" value="ECO:0007669"/>
    <property type="project" value="TreeGrafter"/>
</dbReference>
<comment type="similarity">
    <text evidence="3 13">Belongs to the snRNP Sm proteins family. SmF/LSm6 subfamily.</text>
</comment>
<dbReference type="InterPro" id="IPR016487">
    <property type="entry name" value="Lsm6/sSmF"/>
</dbReference>
<dbReference type="PANTHER" id="PTHR11021:SF1">
    <property type="entry name" value="U6 SNRNA-ASSOCIATED SM-LIKE PROTEIN LSM6"/>
    <property type="match status" value="1"/>
</dbReference>
<sequence length="77" mass="8725">MSNSTTSPPIQFFKEALFHECSIKLNDGTIFKGKMTLIDGLMNIVLENAIEYINGNKDNEYPECFIRGNNICYISVD</sequence>
<dbReference type="InterPro" id="IPR010920">
    <property type="entry name" value="LSM_dom_sf"/>
</dbReference>
<dbReference type="InterPro" id="IPR047575">
    <property type="entry name" value="Sm"/>
</dbReference>
<evidence type="ECO:0000256" key="11">
    <source>
        <dbReference type="ARBA" id="ARBA00023242"/>
    </source>
</evidence>
<feature type="domain" description="Sm" evidence="14">
    <location>
        <begin position="8"/>
        <end position="77"/>
    </location>
</feature>
<proteinExistence type="inferred from homology"/>
<dbReference type="PANTHER" id="PTHR11021">
    <property type="entry name" value="SMALL NUCLEAR RIBONUCLEOPROTEIN F SNRNP-F"/>
    <property type="match status" value="1"/>
</dbReference>
<accession>A0A175JW01</accession>
<evidence type="ECO:0000256" key="3">
    <source>
        <dbReference type="ARBA" id="ARBA00007927"/>
    </source>
</evidence>
<dbReference type="EMBL" id="BDEQ01000001">
    <property type="protein sequence ID" value="GAT97533.1"/>
    <property type="molecule type" value="Genomic_DNA"/>
</dbReference>
<keyword evidence="9 13" id="KW-0694">RNA-binding</keyword>
<evidence type="ECO:0000256" key="12">
    <source>
        <dbReference type="ARBA" id="ARBA00023274"/>
    </source>
</evidence>
<dbReference type="GO" id="GO:0005730">
    <property type="term" value="C:nucleolus"/>
    <property type="evidence" value="ECO:0007669"/>
    <property type="project" value="TreeGrafter"/>
</dbReference>
<dbReference type="VEuPathDB" id="AmoebaDB:KM1_122070"/>
<dbReference type="Proteomes" id="UP000078387">
    <property type="component" value="Unassembled WGS sequence"/>
</dbReference>
<evidence type="ECO:0000313" key="16">
    <source>
        <dbReference type="Proteomes" id="UP000078387"/>
    </source>
</evidence>
<dbReference type="SMART" id="SM00651">
    <property type="entry name" value="Sm"/>
    <property type="match status" value="1"/>
</dbReference>
<dbReference type="GO" id="GO:0005732">
    <property type="term" value="C:sno(s)RNA-containing ribonucleoprotein complex"/>
    <property type="evidence" value="ECO:0007669"/>
    <property type="project" value="TreeGrafter"/>
</dbReference>
<dbReference type="AlphaFoldDB" id="A0A175JW01"/>
<dbReference type="InterPro" id="IPR001163">
    <property type="entry name" value="Sm_dom_euk/arc"/>
</dbReference>
<evidence type="ECO:0000256" key="1">
    <source>
        <dbReference type="ARBA" id="ARBA00004123"/>
    </source>
</evidence>
<keyword evidence="4" id="KW-0963">Cytoplasm</keyword>
<evidence type="ECO:0000256" key="9">
    <source>
        <dbReference type="ARBA" id="ARBA00022884"/>
    </source>
</evidence>
<dbReference type="PROSITE" id="PS52002">
    <property type="entry name" value="SM"/>
    <property type="match status" value="1"/>
</dbReference>
<dbReference type="VEuPathDB" id="AmoebaDB:EHI7A_062330"/>
<dbReference type="VEuPathDB" id="AmoebaDB:EHI5A_035120"/>
<evidence type="ECO:0000256" key="4">
    <source>
        <dbReference type="ARBA" id="ARBA00022490"/>
    </source>
</evidence>
<keyword evidence="11 13" id="KW-0539">Nucleus</keyword>
<dbReference type="SUPFAM" id="SSF50182">
    <property type="entry name" value="Sm-like ribonucleoproteins"/>
    <property type="match status" value="1"/>
</dbReference>
<keyword evidence="12 13" id="KW-0687">Ribonucleoprotein</keyword>
<evidence type="ECO:0000256" key="8">
    <source>
        <dbReference type="ARBA" id="ARBA00022728"/>
    </source>
</evidence>
<comment type="subcellular location">
    <subcellularLocation>
        <location evidence="2">Cytoplasm</location>
    </subcellularLocation>
    <subcellularLocation>
        <location evidence="1 13">Nucleus</location>
    </subcellularLocation>
</comment>
<keyword evidence="7" id="KW-0819">tRNA processing</keyword>
<comment type="caution">
    <text evidence="15">The sequence shown here is derived from an EMBL/GenBank/DDBJ whole genome shotgun (WGS) entry which is preliminary data.</text>
</comment>
<dbReference type="Pfam" id="PF01423">
    <property type="entry name" value="LSM"/>
    <property type="match status" value="1"/>
</dbReference>
<dbReference type="GO" id="GO:0003723">
    <property type="term" value="F:RNA binding"/>
    <property type="evidence" value="ECO:0007669"/>
    <property type="project" value="UniProtKB-UniRule"/>
</dbReference>
<evidence type="ECO:0000256" key="7">
    <source>
        <dbReference type="ARBA" id="ARBA00022694"/>
    </source>
</evidence>